<feature type="compositionally biased region" description="Basic and acidic residues" evidence="1">
    <location>
        <begin position="63"/>
        <end position="76"/>
    </location>
</feature>
<feature type="region of interest" description="Disordered" evidence="1">
    <location>
        <begin position="63"/>
        <end position="109"/>
    </location>
</feature>
<proteinExistence type="predicted"/>
<feature type="compositionally biased region" description="Basic and acidic residues" evidence="1">
    <location>
        <begin position="94"/>
        <end position="109"/>
    </location>
</feature>
<dbReference type="SUPFAM" id="SSF81301">
    <property type="entry name" value="Nucleotidyltransferase"/>
    <property type="match status" value="1"/>
</dbReference>
<dbReference type="Gene3D" id="3.30.460.10">
    <property type="entry name" value="Beta Polymerase, domain 2"/>
    <property type="match status" value="1"/>
</dbReference>
<dbReference type="InterPro" id="IPR043519">
    <property type="entry name" value="NT_sf"/>
</dbReference>
<dbReference type="RefSeq" id="WP_350721893.1">
    <property type="nucleotide sequence ID" value="NZ_JBEPCO010000032.1"/>
</dbReference>
<organism evidence="2 3">
    <name type="scientific">Streptomyces flaveolus</name>
    <dbReference type="NCBI Taxonomy" id="67297"/>
    <lineage>
        <taxon>Bacteria</taxon>
        <taxon>Bacillati</taxon>
        <taxon>Actinomycetota</taxon>
        <taxon>Actinomycetes</taxon>
        <taxon>Kitasatosporales</taxon>
        <taxon>Streptomycetaceae</taxon>
        <taxon>Streptomyces</taxon>
    </lineage>
</organism>
<reference evidence="2 3" key="1">
    <citation type="submission" date="2024-06" db="EMBL/GenBank/DDBJ databases">
        <title>The Natural Products Discovery Center: Release of the First 8490 Sequenced Strains for Exploring Actinobacteria Biosynthetic Diversity.</title>
        <authorList>
            <person name="Kalkreuter E."/>
            <person name="Kautsar S.A."/>
            <person name="Yang D."/>
            <person name="Bader C.D."/>
            <person name="Teijaro C.N."/>
            <person name="Fluegel L."/>
            <person name="Davis C.M."/>
            <person name="Simpson J.R."/>
            <person name="Lauterbach L."/>
            <person name="Steele A.D."/>
            <person name="Gui C."/>
            <person name="Meng S."/>
            <person name="Li G."/>
            <person name="Viehrig K."/>
            <person name="Ye F."/>
            <person name="Su P."/>
            <person name="Kiefer A.F."/>
            <person name="Nichols A."/>
            <person name="Cepeda A.J."/>
            <person name="Yan W."/>
            <person name="Fan B."/>
            <person name="Jiang Y."/>
            <person name="Adhikari A."/>
            <person name="Zheng C.-J."/>
            <person name="Schuster L."/>
            <person name="Cowan T.M."/>
            <person name="Smanski M.J."/>
            <person name="Chevrette M.G."/>
            <person name="De Carvalho L.P.S."/>
            <person name="Shen B."/>
        </authorList>
    </citation>
    <scope>NUCLEOTIDE SEQUENCE [LARGE SCALE GENOMIC DNA]</scope>
    <source>
        <strain evidence="2 3">NPDC000632</strain>
    </source>
</reference>
<dbReference type="Proteomes" id="UP001490330">
    <property type="component" value="Unassembled WGS sequence"/>
</dbReference>
<evidence type="ECO:0000313" key="2">
    <source>
        <dbReference type="EMBL" id="MER6907362.1"/>
    </source>
</evidence>
<evidence type="ECO:0008006" key="4">
    <source>
        <dbReference type="Google" id="ProtNLM"/>
    </source>
</evidence>
<name>A0ABV1VLL7_9ACTN</name>
<evidence type="ECO:0000256" key="1">
    <source>
        <dbReference type="SAM" id="MobiDB-lite"/>
    </source>
</evidence>
<accession>A0ABV1VLL7</accession>
<protein>
    <recommendedName>
        <fullName evidence="4">Poly A polymerase head domain-containing protein</fullName>
    </recommendedName>
</protein>
<sequence>MDRARRGVTCPAVTPPVPRQAPDTDATGPILTGDTVEGRRVLGFTCTAQAAPTPADDQLLLQGDEHAGRPPRRSADPADQPSLVRTGRRPGRQMRTEPVRTHRPDDLRPGLADHFRDLIHGPCTPAFTAALIEHLAASGHHTWLSGGAPRDLLSGAAPEEVNDLDLTGTAPAGAFTETTRHVLDLDGTSAEHPQRFSPDTLVCTVLDPVARTGGPSLDYRGLGLGLDGTSFPVTGTDLLQDSLQRDLTVNTLFYDPVRNLVVDPLDTALDDLTDADGRRRLVPVNTSTDPLVRAEVLLRGVKFRLRWDERDLDDGPLCAWALALPDDLLDRLDRLGEETWHRLAGLWAQCVPDPMSPALKETIRRLGPVAAQLHARCEQAGR</sequence>
<keyword evidence="3" id="KW-1185">Reference proteome</keyword>
<evidence type="ECO:0000313" key="3">
    <source>
        <dbReference type="Proteomes" id="UP001490330"/>
    </source>
</evidence>
<gene>
    <name evidence="2" type="ORF">ABT322_27260</name>
</gene>
<dbReference type="EMBL" id="JBEPCV010000031">
    <property type="protein sequence ID" value="MER6907362.1"/>
    <property type="molecule type" value="Genomic_DNA"/>
</dbReference>
<feature type="region of interest" description="Disordered" evidence="1">
    <location>
        <begin position="1"/>
        <end position="34"/>
    </location>
</feature>
<comment type="caution">
    <text evidence="2">The sequence shown here is derived from an EMBL/GenBank/DDBJ whole genome shotgun (WGS) entry which is preliminary data.</text>
</comment>